<organism evidence="1 2">
    <name type="scientific">Parapoynx stagnalis nucleopolyhedrovirus</name>
    <dbReference type="NCBI Taxonomy" id="2993413"/>
    <lineage>
        <taxon>Viruses</taxon>
        <taxon>Viruses incertae sedis</taxon>
        <taxon>Naldaviricetes</taxon>
        <taxon>Lefavirales</taxon>
        <taxon>Baculoviridae</taxon>
        <taxon>Alphabaculovirus</taxon>
        <taxon>Alphabaculovirus pastagnalis</taxon>
    </lineage>
</organism>
<keyword evidence="2" id="KW-1185">Reference proteome</keyword>
<proteinExistence type="predicted"/>
<evidence type="ECO:0000313" key="1">
    <source>
        <dbReference type="EMBL" id="UZE89777.1"/>
    </source>
</evidence>
<dbReference type="Proteomes" id="UP001264959">
    <property type="component" value="Segment"/>
</dbReference>
<protein>
    <submittedName>
        <fullName evidence="1">Uncharacterized protein</fullName>
    </submittedName>
</protein>
<accession>A0A9E7YC80</accession>
<reference evidence="1" key="1">
    <citation type="journal article" date="2022" name="Viruses">
        <title>The Parapoynx stagnalis Nucleopolyhedrovirus (PastNPV), a Divergent Member of the Alphabaculovirus Group I Clade, Encodes a Homolog of Ran GTPase.</title>
        <authorList>
            <person name="Harrison R.L."/>
            <person name="Rowley D.L."/>
        </authorList>
    </citation>
    <scope>NUCLEOTIDE SEQUENCE</scope>
    <source>
        <strain evidence="1">BCIPV-473</strain>
    </source>
</reference>
<sequence length="262" mass="31607">MSTLTWYSPLIISIKSSYILDNFKSQLERVYSKHPFQKTNHHEPMWQVFHNPLLLEKILGYSNDLNAYENMRYLSSWTFNYLRPIDKIVRVLPRPLNTPAVENTKYLLRNFERTVIKNWLYSLSPEKWKELILRNDSMYDEFLPKNMMSAYRIDVDNYTIEFFTTYAAFRNKMVAREGYQAYLNWLKSDTGLEISKYSQITMTPTTIVCLKNNCFSFSNNYYKVAGRDYEAIHQLKRIRDFSFDYMGDIYYHFDHPSRKKYK</sequence>
<dbReference type="EMBL" id="ON704650">
    <property type="protein sequence ID" value="UZE89777.1"/>
    <property type="molecule type" value="Genomic_DNA"/>
</dbReference>
<name>A0A9E7YC80_9ABAC</name>
<evidence type="ECO:0000313" key="2">
    <source>
        <dbReference type="Proteomes" id="UP001264959"/>
    </source>
</evidence>